<evidence type="ECO:0000259" key="5">
    <source>
        <dbReference type="PROSITE" id="PS50883"/>
    </source>
</evidence>
<gene>
    <name evidence="7" type="ORF">Metal_3166</name>
</gene>
<dbReference type="SUPFAM" id="SSF55781">
    <property type="entry name" value="GAF domain-like"/>
    <property type="match status" value="1"/>
</dbReference>
<protein>
    <recommendedName>
        <fullName evidence="2">cyclic-guanylate-specific phosphodiesterase</fullName>
        <ecNumber evidence="2">3.1.4.52</ecNumber>
    </recommendedName>
</protein>
<dbReference type="Proteomes" id="UP000005090">
    <property type="component" value="Chromosome"/>
</dbReference>
<dbReference type="InterPro" id="IPR035919">
    <property type="entry name" value="EAL_sf"/>
</dbReference>
<dbReference type="CDD" id="cd01948">
    <property type="entry name" value="EAL"/>
    <property type="match status" value="1"/>
</dbReference>
<dbReference type="Pfam" id="PF00990">
    <property type="entry name" value="GGDEF"/>
    <property type="match status" value="1"/>
</dbReference>
<evidence type="ECO:0000313" key="7">
    <source>
        <dbReference type="EMBL" id="EIC30840.1"/>
    </source>
</evidence>
<dbReference type="InterPro" id="IPR046342">
    <property type="entry name" value="CBS_dom_sf"/>
</dbReference>
<dbReference type="GO" id="GO:0071732">
    <property type="term" value="P:cellular response to nitric oxide"/>
    <property type="evidence" value="ECO:0007669"/>
    <property type="project" value="UniProtKB-ARBA"/>
</dbReference>
<dbReference type="GO" id="GO:0071111">
    <property type="term" value="F:cyclic-guanylate-specific phosphodiesterase activity"/>
    <property type="evidence" value="ECO:0007669"/>
    <property type="project" value="UniProtKB-EC"/>
</dbReference>
<dbReference type="EMBL" id="CM001475">
    <property type="protein sequence ID" value="EIC30840.1"/>
    <property type="molecule type" value="Genomic_DNA"/>
</dbReference>
<evidence type="ECO:0000256" key="1">
    <source>
        <dbReference type="ARBA" id="ARBA00001946"/>
    </source>
</evidence>
<sequence length="761" mass="85804">MKPLTVGDCLSPCVVRVLEEERPGHKRMTGQPLFAVFRECIDEGDFCGLATGQDVLQHPEWIFADLVGHKVLLAIPPNKDVLYALEFMERHEVDALAVLELQRFIGAVTRQSIQEMLLRREQELLSESRQLKEMLEIEHRQTLCWAEKLAELHEASRRLLSVLAHSSVESGLLQTGIEALASLLECRYGAIGILDESGQLRHFIYTGISAEQARAIGRLPEGKGLLGIVIRENISVRLEDMALDPRRIGFPAHHPPMKSLLAVPIAQRGHVYGRLYLSDRTDGRAFSERDEEIAFSFAHSLSLVLDNAREMEELKRTQQRLDYIAHYDILTDLPNRVLFMDRIKQAILHAHRNNGSVAVLFLDLDNFKMVNDTQGHTFEDSLLKKVAQRIKSCLREDDTAARLGGDEFIVMLPNISDVLDAAKVADKILEGFAEPLMIDQHKIFVGVSIGISIYPVNSQDTEGLLADADTAMYHAKKLGKNNYQYFTPAMNSSARNYMKLEKHLRRALEQSEFVLYYQPQIAIDTGRIIGMEALIRWMNPELGLIPPDDFIPVAEETGLIVPISAWVLKAACTQARSWQQQGWPVRVAVNLSSRQFHQVQHQRHPQHPLLEAIQEALEETGLPPGLLELEITEGTLMHQLETAMQLLNVLKRKGIRLSLDDFGTGYSSLSYLKQFPLDTLKIDKSFINDISTDPNDRAIVAAITVMAQQLKLEVVAEGVETEAQLEFLRELRCHSVQGYYFSKPLPADQVPFFLQGKLAPS</sequence>
<dbReference type="STRING" id="686340.Metal_3166"/>
<reference evidence="7 8" key="1">
    <citation type="journal article" date="2013" name="Genome Announc.">
        <title>Genome Sequence of the Obligate Gammaproteobacterial Methanotroph Methylomicrobium album Strain BG8.</title>
        <authorList>
            <person name="Kits K.D."/>
            <person name="Kalyuzhnaya M.G."/>
            <person name="Klotz M.G."/>
            <person name="Jetten M.S."/>
            <person name="Op den Camp H.J."/>
            <person name="Vuilleumier S."/>
            <person name="Bringel F."/>
            <person name="Dispirito A.A."/>
            <person name="Murrell J.C."/>
            <person name="Bruce D."/>
            <person name="Cheng J.F."/>
            <person name="Copeland A."/>
            <person name="Goodwin L."/>
            <person name="Hauser L."/>
            <person name="Lajus A."/>
            <person name="Land M.L."/>
            <person name="Lapidus A."/>
            <person name="Lucas S."/>
            <person name="Medigue C."/>
            <person name="Pitluck S."/>
            <person name="Woyke T."/>
            <person name="Zeytun A."/>
            <person name="Stein L.Y."/>
        </authorList>
    </citation>
    <scope>NUCLEOTIDE SEQUENCE [LARGE SCALE GENOMIC DNA]</scope>
    <source>
        <strain evidence="7 8">BG8</strain>
    </source>
</reference>
<dbReference type="eggNOG" id="COG5001">
    <property type="taxonomic scope" value="Bacteria"/>
</dbReference>
<accession>H8GNT4</accession>
<evidence type="ECO:0000256" key="4">
    <source>
        <dbReference type="ARBA" id="ARBA00051114"/>
    </source>
</evidence>
<dbReference type="InterPro" id="IPR052155">
    <property type="entry name" value="Biofilm_reg_signaling"/>
</dbReference>
<dbReference type="SMART" id="SM00065">
    <property type="entry name" value="GAF"/>
    <property type="match status" value="1"/>
</dbReference>
<dbReference type="SUPFAM" id="SSF54631">
    <property type="entry name" value="CBS-domain pair"/>
    <property type="match status" value="1"/>
</dbReference>
<dbReference type="InterPro" id="IPR043128">
    <property type="entry name" value="Rev_trsase/Diguanyl_cyclase"/>
</dbReference>
<dbReference type="SMART" id="SM00267">
    <property type="entry name" value="GGDEF"/>
    <property type="match status" value="1"/>
</dbReference>
<dbReference type="PROSITE" id="PS50883">
    <property type="entry name" value="EAL"/>
    <property type="match status" value="1"/>
</dbReference>
<keyword evidence="3" id="KW-0973">c-di-GMP</keyword>
<evidence type="ECO:0000313" key="8">
    <source>
        <dbReference type="Proteomes" id="UP000005090"/>
    </source>
</evidence>
<dbReference type="RefSeq" id="WP_005373728.1">
    <property type="nucleotide sequence ID" value="NZ_CM001475.1"/>
</dbReference>
<dbReference type="PROSITE" id="PS50887">
    <property type="entry name" value="GGDEF"/>
    <property type="match status" value="1"/>
</dbReference>
<dbReference type="AlphaFoldDB" id="H8GNT4"/>
<dbReference type="Pfam" id="PF00563">
    <property type="entry name" value="EAL"/>
    <property type="match status" value="1"/>
</dbReference>
<feature type="domain" description="GGDEF" evidence="6">
    <location>
        <begin position="355"/>
        <end position="488"/>
    </location>
</feature>
<dbReference type="Gene3D" id="3.20.20.450">
    <property type="entry name" value="EAL domain"/>
    <property type="match status" value="1"/>
</dbReference>
<dbReference type="FunFam" id="3.20.20.450:FF:000001">
    <property type="entry name" value="Cyclic di-GMP phosphodiesterase yahA"/>
    <property type="match status" value="1"/>
</dbReference>
<dbReference type="SUPFAM" id="SSF55073">
    <property type="entry name" value="Nucleotide cyclase"/>
    <property type="match status" value="1"/>
</dbReference>
<name>H8GNT4_METAL</name>
<keyword evidence="8" id="KW-1185">Reference proteome</keyword>
<dbReference type="PANTHER" id="PTHR44757">
    <property type="entry name" value="DIGUANYLATE CYCLASE DGCP"/>
    <property type="match status" value="1"/>
</dbReference>
<evidence type="ECO:0000256" key="2">
    <source>
        <dbReference type="ARBA" id="ARBA00012282"/>
    </source>
</evidence>
<dbReference type="InterPro" id="IPR001633">
    <property type="entry name" value="EAL_dom"/>
</dbReference>
<dbReference type="FunFam" id="3.30.70.270:FF:000001">
    <property type="entry name" value="Diguanylate cyclase domain protein"/>
    <property type="match status" value="1"/>
</dbReference>
<dbReference type="Pfam" id="PF13185">
    <property type="entry name" value="GAF_2"/>
    <property type="match status" value="1"/>
</dbReference>
<dbReference type="InterPro" id="IPR029016">
    <property type="entry name" value="GAF-like_dom_sf"/>
</dbReference>
<evidence type="ECO:0000259" key="6">
    <source>
        <dbReference type="PROSITE" id="PS50887"/>
    </source>
</evidence>
<dbReference type="NCBIfam" id="TIGR00254">
    <property type="entry name" value="GGDEF"/>
    <property type="match status" value="1"/>
</dbReference>
<dbReference type="Gene3D" id="3.30.70.270">
    <property type="match status" value="1"/>
</dbReference>
<feature type="domain" description="EAL" evidence="5">
    <location>
        <begin position="497"/>
        <end position="758"/>
    </location>
</feature>
<dbReference type="InterPro" id="IPR003018">
    <property type="entry name" value="GAF"/>
</dbReference>
<dbReference type="SMART" id="SM00052">
    <property type="entry name" value="EAL"/>
    <property type="match status" value="1"/>
</dbReference>
<dbReference type="Gene3D" id="3.10.580.10">
    <property type="entry name" value="CBS-domain"/>
    <property type="match status" value="1"/>
</dbReference>
<dbReference type="HOGENOM" id="CLU_000445_70_34_6"/>
<dbReference type="SUPFAM" id="SSF141868">
    <property type="entry name" value="EAL domain-like"/>
    <property type="match status" value="1"/>
</dbReference>
<dbReference type="EC" id="3.1.4.52" evidence="2"/>
<dbReference type="InterPro" id="IPR029787">
    <property type="entry name" value="Nucleotide_cyclase"/>
</dbReference>
<dbReference type="PANTHER" id="PTHR44757:SF2">
    <property type="entry name" value="BIOFILM ARCHITECTURE MAINTENANCE PROTEIN MBAA"/>
    <property type="match status" value="1"/>
</dbReference>
<comment type="cofactor">
    <cofactor evidence="1">
        <name>Mg(2+)</name>
        <dbReference type="ChEBI" id="CHEBI:18420"/>
    </cofactor>
</comment>
<evidence type="ECO:0000256" key="3">
    <source>
        <dbReference type="ARBA" id="ARBA00022636"/>
    </source>
</evidence>
<dbReference type="Gene3D" id="3.30.450.40">
    <property type="match status" value="1"/>
</dbReference>
<comment type="catalytic activity">
    <reaction evidence="4">
        <text>3',3'-c-di-GMP + H2O = 5'-phosphoguanylyl(3'-&gt;5')guanosine + H(+)</text>
        <dbReference type="Rhea" id="RHEA:24902"/>
        <dbReference type="ChEBI" id="CHEBI:15377"/>
        <dbReference type="ChEBI" id="CHEBI:15378"/>
        <dbReference type="ChEBI" id="CHEBI:58754"/>
        <dbReference type="ChEBI" id="CHEBI:58805"/>
        <dbReference type="EC" id="3.1.4.52"/>
    </reaction>
    <physiologicalReaction direction="left-to-right" evidence="4">
        <dbReference type="Rhea" id="RHEA:24903"/>
    </physiologicalReaction>
</comment>
<dbReference type="InterPro" id="IPR000160">
    <property type="entry name" value="GGDEF_dom"/>
</dbReference>
<dbReference type="CDD" id="cd01949">
    <property type="entry name" value="GGDEF"/>
    <property type="match status" value="1"/>
</dbReference>
<proteinExistence type="predicted"/>
<organism evidence="7 8">
    <name type="scientific">Methylomicrobium album BG8</name>
    <dbReference type="NCBI Taxonomy" id="686340"/>
    <lineage>
        <taxon>Bacteria</taxon>
        <taxon>Pseudomonadati</taxon>
        <taxon>Pseudomonadota</taxon>
        <taxon>Gammaproteobacteria</taxon>
        <taxon>Methylococcales</taxon>
        <taxon>Methylococcaceae</taxon>
        <taxon>Methylomicrobium</taxon>
    </lineage>
</organism>